<accession>A0A0U2C144</accession>
<dbReference type="Proteomes" id="UP000223061">
    <property type="component" value="Segment"/>
</dbReference>
<dbReference type="SUPFAM" id="SSF110849">
    <property type="entry name" value="ParB/Sulfiredoxin"/>
    <property type="match status" value="1"/>
</dbReference>
<dbReference type="EMBL" id="KR072689">
    <property type="protein sequence ID" value="AKG94544.1"/>
    <property type="molecule type" value="Genomic_DNA"/>
</dbReference>
<keyword evidence="3" id="KW-1185">Reference proteome</keyword>
<dbReference type="Pfam" id="PF02195">
    <property type="entry name" value="ParB_N"/>
    <property type="match status" value="1"/>
</dbReference>
<evidence type="ECO:0000259" key="1">
    <source>
        <dbReference type="SMART" id="SM00470"/>
    </source>
</evidence>
<dbReference type="InterPro" id="IPR003115">
    <property type="entry name" value="ParB_N"/>
</dbReference>
<dbReference type="Gene3D" id="3.90.1530.10">
    <property type="entry name" value="Conserved hypothetical protein from pyrococcus furiosus pfu- 392566-001, ParB domain"/>
    <property type="match status" value="1"/>
</dbReference>
<proteinExistence type="predicted"/>
<name>A0A0U2C144_9CAUD</name>
<feature type="domain" description="ParB-like N-terminal" evidence="1">
    <location>
        <begin position="27"/>
        <end position="119"/>
    </location>
</feature>
<evidence type="ECO:0000313" key="3">
    <source>
        <dbReference type="Proteomes" id="UP000223061"/>
    </source>
</evidence>
<gene>
    <name evidence="2" type="ORF">Shpa_33</name>
</gene>
<evidence type="ECO:0000313" key="2">
    <source>
        <dbReference type="EMBL" id="AKG94544.1"/>
    </source>
</evidence>
<sequence length="272" mass="30020">MTSHFRRIDIEGMTRFDLASQPAPQIMWVEIDQLLIDDRYQRPLNAGNRAAIRRIAADFRWSRFTPVIVAPAEGGGYALIDGQHRAHAAALVGIRSIPAMVALVAPEEQAQAFIDINTRSIRVTPHQIYRAALTAGEPWALTCRDAVAAAGCRLMTSKYSQNSKKPGQVFAISTIRAMIDAGQAAAVTAGLRALREYEPDSVANFSDVLLTPWLRAAAATVARTETLLDVLRARPPWLVIDAADRLAVQQHKPKATMRRDFFIAAIRERQKA</sequence>
<dbReference type="SMART" id="SM00470">
    <property type="entry name" value="ParB"/>
    <property type="match status" value="1"/>
</dbReference>
<organism evidence="2 3">
    <name type="scientific">Paracoccus phage Shpa</name>
    <dbReference type="NCBI Taxonomy" id="1647282"/>
    <lineage>
        <taxon>Viruses</taxon>
        <taxon>Duplodnaviria</taxon>
        <taxon>Heunggongvirae</taxon>
        <taxon>Uroviricota</taxon>
        <taxon>Caudoviricetes</taxon>
        <taxon>Vhulanivirus</taxon>
        <taxon>Vhulanivirus Shpa</taxon>
    </lineage>
</organism>
<reference evidence="2 3" key="1">
    <citation type="submission" date="2015-04" db="EMBL/GenBank/DDBJ databases">
        <title>Isolation and characterization of bacteriophages from East Africa Rift Valley soda lakes.</title>
        <authorList>
            <person name="van Zyl L.J."/>
            <person name="Nemavhulani S."/>
            <person name="Cowan D.A."/>
            <person name="Trindade M.I."/>
        </authorList>
    </citation>
    <scope>NUCLEOTIDE SEQUENCE [LARGE SCALE GENOMIC DNA]</scope>
</reference>
<protein>
    <submittedName>
        <fullName evidence="2">Partitioning protein-like protein</fullName>
    </submittedName>
</protein>
<dbReference type="InterPro" id="IPR036086">
    <property type="entry name" value="ParB/Sulfiredoxin_sf"/>
</dbReference>